<reference evidence="2" key="1">
    <citation type="submission" date="2016-10" db="EMBL/GenBank/DDBJ databases">
        <authorList>
            <person name="Varghese N."/>
            <person name="Submissions S."/>
        </authorList>
    </citation>
    <scope>NUCLEOTIDE SEQUENCE [LARGE SCALE GENOMIC DNA]</scope>
    <source>
        <strain evidence="2">DSM 217</strain>
    </source>
</reference>
<sequence length="60" mass="6665">MLAPNTPKSLQGKAEVDLQAIWMAETREAAISAFNSCVVRYRAKYPKATDNPPEEQREAA</sequence>
<dbReference type="Proteomes" id="UP000198816">
    <property type="component" value="Unassembled WGS sequence"/>
</dbReference>
<organism evidence="1 2">
    <name type="scientific">Thiocapsa roseopersicina</name>
    <dbReference type="NCBI Taxonomy" id="1058"/>
    <lineage>
        <taxon>Bacteria</taxon>
        <taxon>Pseudomonadati</taxon>
        <taxon>Pseudomonadota</taxon>
        <taxon>Gammaproteobacteria</taxon>
        <taxon>Chromatiales</taxon>
        <taxon>Chromatiaceae</taxon>
        <taxon>Thiocapsa</taxon>
    </lineage>
</organism>
<accession>A0A1H3DA74</accession>
<name>A0A1H3DA74_THIRO</name>
<dbReference type="EMBL" id="FNNZ01000045">
    <property type="protein sequence ID" value="SDX63200.1"/>
    <property type="molecule type" value="Genomic_DNA"/>
</dbReference>
<evidence type="ECO:0000313" key="2">
    <source>
        <dbReference type="Proteomes" id="UP000198816"/>
    </source>
</evidence>
<dbReference type="STRING" id="1058.SAMN05421783_1456"/>
<protein>
    <submittedName>
        <fullName evidence="1">Uncharacterized protein</fullName>
    </submittedName>
</protein>
<proteinExistence type="predicted"/>
<gene>
    <name evidence="1" type="ORF">SAMN05421783_1456</name>
</gene>
<dbReference type="OrthoDB" id="9779930at2"/>
<evidence type="ECO:0000313" key="1">
    <source>
        <dbReference type="EMBL" id="SDX63200.1"/>
    </source>
</evidence>
<dbReference type="AlphaFoldDB" id="A0A1H3DA74"/>
<keyword evidence="2" id="KW-1185">Reference proteome</keyword>